<keyword evidence="1" id="KW-1133">Transmembrane helix</keyword>
<feature type="transmembrane region" description="Helical" evidence="1">
    <location>
        <begin position="84"/>
        <end position="105"/>
    </location>
</feature>
<gene>
    <name evidence="2" type="ORF">H6G92_37155</name>
</gene>
<dbReference type="EMBL" id="JACJTD010000131">
    <property type="protein sequence ID" value="MBD2651686.1"/>
    <property type="molecule type" value="Genomic_DNA"/>
</dbReference>
<keyword evidence="3" id="KW-1185">Reference proteome</keyword>
<dbReference type="RefSeq" id="WP_190901789.1">
    <property type="nucleotide sequence ID" value="NZ_JACJTD010000131.1"/>
</dbReference>
<dbReference type="Proteomes" id="UP000643580">
    <property type="component" value="Unassembled WGS sequence"/>
</dbReference>
<accession>A0ABR8ILK5</accession>
<comment type="caution">
    <text evidence="2">The sequence shown here is derived from an EMBL/GenBank/DDBJ whole genome shotgun (WGS) entry which is preliminary data.</text>
</comment>
<proteinExistence type="predicted"/>
<organism evidence="2 3">
    <name type="scientific">Nostoc foliaceum FACHB-393</name>
    <dbReference type="NCBI Taxonomy" id="2692915"/>
    <lineage>
        <taxon>Bacteria</taxon>
        <taxon>Bacillati</taxon>
        <taxon>Cyanobacteriota</taxon>
        <taxon>Cyanophyceae</taxon>
        <taxon>Nostocales</taxon>
        <taxon>Nostocaceae</taxon>
        <taxon>Nostoc</taxon>
        <taxon>Nostoc foliaceum</taxon>
    </lineage>
</organism>
<evidence type="ECO:0000256" key="1">
    <source>
        <dbReference type="SAM" id="Phobius"/>
    </source>
</evidence>
<name>A0ABR8ILK5_9NOSO</name>
<evidence type="ECO:0000313" key="3">
    <source>
        <dbReference type="Proteomes" id="UP000643580"/>
    </source>
</evidence>
<keyword evidence="1" id="KW-0472">Membrane</keyword>
<protein>
    <submittedName>
        <fullName evidence="2">Uncharacterized protein</fullName>
    </submittedName>
</protein>
<evidence type="ECO:0000313" key="2">
    <source>
        <dbReference type="EMBL" id="MBD2651686.1"/>
    </source>
</evidence>
<reference evidence="2 3" key="1">
    <citation type="journal article" date="2020" name="ISME J.">
        <title>Comparative genomics reveals insights into cyanobacterial evolution and habitat adaptation.</title>
        <authorList>
            <person name="Chen M.Y."/>
            <person name="Teng W.K."/>
            <person name="Zhao L."/>
            <person name="Hu C.X."/>
            <person name="Zhou Y.K."/>
            <person name="Han B.P."/>
            <person name="Song L.R."/>
            <person name="Shu W.S."/>
        </authorList>
    </citation>
    <scope>NUCLEOTIDE SEQUENCE [LARGE SCALE GENOMIC DNA]</scope>
    <source>
        <strain evidence="2 3">FACHB-393</strain>
    </source>
</reference>
<keyword evidence="1" id="KW-0812">Transmembrane</keyword>
<sequence length="155" mass="18350">MSQKAAGFNYELGVTSKHSKPYRVGVTKEVAGLTKKNRNEKKPRFWGFSMKWDRQPLMLTERLLLSMGFPTPYPYKLFMTDTEIYFPSFLFFILQVFLLLLFRALDIGHQSMLKYNSVFWICSIRKENFFLFTHQLHFLDCVLEKMKLIATIALK</sequence>